<dbReference type="Proteomes" id="UP000023758">
    <property type="component" value="Unassembled WGS sequence"/>
</dbReference>
<dbReference type="AlphaFoldDB" id="A0A022VXG7"/>
<dbReference type="EMBL" id="KK207877">
    <property type="protein sequence ID" value="EZF50775.1"/>
    <property type="molecule type" value="Genomic_DNA"/>
</dbReference>
<accession>A0A022VXG7</accession>
<organism evidence="1">
    <name type="scientific">Trichophyton rubrum CBS 288.86</name>
    <dbReference type="NCBI Taxonomy" id="1215330"/>
    <lineage>
        <taxon>Eukaryota</taxon>
        <taxon>Fungi</taxon>
        <taxon>Dikarya</taxon>
        <taxon>Ascomycota</taxon>
        <taxon>Pezizomycotina</taxon>
        <taxon>Eurotiomycetes</taxon>
        <taxon>Eurotiomycetidae</taxon>
        <taxon>Onygenales</taxon>
        <taxon>Arthrodermataceae</taxon>
        <taxon>Trichophyton</taxon>
    </lineage>
</organism>
<protein>
    <submittedName>
        <fullName evidence="1">Uncharacterized protein</fullName>
    </submittedName>
</protein>
<proteinExistence type="predicted"/>
<sequence>MMAFVGSSLCPISQRPCWRIIRPETLSVIKQDLRLSTRLTKLVTGRTSPCLANFQWMRKCYLVQRGHPKWMLLGSN</sequence>
<gene>
    <name evidence="1" type="ORF">H103_05863</name>
</gene>
<reference evidence="1" key="1">
    <citation type="submission" date="2014-02" db="EMBL/GenBank/DDBJ databases">
        <title>The Genome Sequence of Trichophyton rubrum (morphotype fischeri) CBS 288.86.</title>
        <authorList>
            <consortium name="The Broad Institute Genomics Platform"/>
            <person name="Cuomo C.A."/>
            <person name="White T.C."/>
            <person name="Graser Y."/>
            <person name="Martinez-Rossi N."/>
            <person name="Heitman J."/>
            <person name="Young S.K."/>
            <person name="Zeng Q."/>
            <person name="Gargeya S."/>
            <person name="Abouelleil A."/>
            <person name="Alvarado L."/>
            <person name="Chapman S.B."/>
            <person name="Gainer-Dewar J."/>
            <person name="Goldberg J."/>
            <person name="Griggs A."/>
            <person name="Gujja S."/>
            <person name="Hansen M."/>
            <person name="Howarth C."/>
            <person name="Imamovic A."/>
            <person name="Larimer J."/>
            <person name="Martinez D."/>
            <person name="Murphy C."/>
            <person name="Pearson M.D."/>
            <person name="Persinoti G."/>
            <person name="Poon T."/>
            <person name="Priest M."/>
            <person name="Roberts A.D."/>
            <person name="Saif S."/>
            <person name="Shea T.D."/>
            <person name="Sykes S.N."/>
            <person name="Wortman J."/>
            <person name="Nusbaum C."/>
            <person name="Birren B."/>
        </authorList>
    </citation>
    <scope>NUCLEOTIDE SEQUENCE [LARGE SCALE GENOMIC DNA]</scope>
    <source>
        <strain evidence="1">CBS 288.86</strain>
    </source>
</reference>
<evidence type="ECO:0000313" key="1">
    <source>
        <dbReference type="EMBL" id="EZF50775.1"/>
    </source>
</evidence>
<name>A0A022VXG7_TRIRU</name>
<dbReference type="HOGENOM" id="CLU_2656237_0_0_1"/>